<feature type="domain" description="DUF7036" evidence="3">
    <location>
        <begin position="215"/>
        <end position="306"/>
    </location>
</feature>
<keyword evidence="2" id="KW-1133">Transmembrane helix</keyword>
<evidence type="ECO:0000259" key="3">
    <source>
        <dbReference type="Pfam" id="PF23041"/>
    </source>
</evidence>
<dbReference type="PANTHER" id="PTHR33826:SF2">
    <property type="entry name" value="HYDROXYPROLINE-RICH GLYCOPROTEIN FAMILY PROTEIN"/>
    <property type="match status" value="1"/>
</dbReference>
<dbReference type="RefSeq" id="XP_071911790.1">
    <property type="nucleotide sequence ID" value="XM_072055689.1"/>
</dbReference>
<keyword evidence="2" id="KW-0812">Transmembrane</keyword>
<evidence type="ECO:0000256" key="2">
    <source>
        <dbReference type="SAM" id="Phobius"/>
    </source>
</evidence>
<evidence type="ECO:0000313" key="5">
    <source>
        <dbReference type="RefSeq" id="XP_071911790.1"/>
    </source>
</evidence>
<evidence type="ECO:0000313" key="4">
    <source>
        <dbReference type="Proteomes" id="UP001652660"/>
    </source>
</evidence>
<feature type="compositionally biased region" description="Low complexity" evidence="1">
    <location>
        <begin position="440"/>
        <end position="451"/>
    </location>
</feature>
<dbReference type="InterPro" id="IPR055464">
    <property type="entry name" value="DUF7036"/>
</dbReference>
<feature type="region of interest" description="Disordered" evidence="1">
    <location>
        <begin position="314"/>
        <end position="480"/>
    </location>
</feature>
<feature type="transmembrane region" description="Helical" evidence="2">
    <location>
        <begin position="51"/>
        <end position="76"/>
    </location>
</feature>
<evidence type="ECO:0000256" key="1">
    <source>
        <dbReference type="SAM" id="MobiDB-lite"/>
    </source>
</evidence>
<feature type="compositionally biased region" description="Basic residues" evidence="1">
    <location>
        <begin position="398"/>
        <end position="407"/>
    </location>
</feature>
<accession>A0ABM4UWX2</accession>
<proteinExistence type="predicted"/>
<reference evidence="5" key="1">
    <citation type="submission" date="2025-08" db="UniProtKB">
        <authorList>
            <consortium name="RefSeq"/>
        </authorList>
    </citation>
    <scope>IDENTIFICATION</scope>
    <source>
        <tissue evidence="5">Leaves</tissue>
    </source>
</reference>
<feature type="domain" description="DUF7036" evidence="3">
    <location>
        <begin position="98"/>
        <end position="182"/>
    </location>
</feature>
<feature type="compositionally biased region" description="Low complexity" evidence="1">
    <location>
        <begin position="471"/>
        <end position="480"/>
    </location>
</feature>
<protein>
    <recommendedName>
        <fullName evidence="3">DUF7036 domain-containing protein</fullName>
    </recommendedName>
</protein>
<feature type="compositionally biased region" description="Basic residues" evidence="1">
    <location>
        <begin position="333"/>
        <end position="346"/>
    </location>
</feature>
<keyword evidence="2" id="KW-0472">Membrane</keyword>
<name>A0ABM4UWX2_COFAR</name>
<gene>
    <name evidence="5" type="primary">LOC113696658</name>
</gene>
<keyword evidence="4" id="KW-1185">Reference proteome</keyword>
<dbReference type="Proteomes" id="UP001652660">
    <property type="component" value="Chromosome 6e"/>
</dbReference>
<sequence>MGKAEDEQPLPGSIVDEAQRRIDEQNNVGNSDRRACCFCCWNRSSRLKRVVSFRCVFALVLGLGVLLSAFFLLPFFHYGDQKDLDLDSEFGGHAIVASFMVDKPASFLEDYVLQLEDDIFEEISFLTTKVEVLKLEPSAGPNTTKVVFAVDSDVTTQSLIRATFVSILIHQSPLGLTASLFGTPYSFEVLKFFGGITVSPQQSAFLMQKVQILFNFTLNFSIEQLQNNFDELRRQLKLGLHLAPYENLYISLTNLRGSTVVPPTIVQCRVLLAVGINPSKSRFKQLTQTITGSHEENLGLNNTVFGRVKQVRLSSVLPPGGTGSPSPAPVPQPHHHHHHHHHHHRHPDTNYSPTVAPAPRNENSGSINRKGAPQSAPLAAPTPTQGLHHKVEPPGCRFGHKNRHPRNGNRQTPISPPILAPVSAPSPQQQIDPPTPTVPQVPSSSPLPNVVFAHARPPSGREFDAEPPDITPSVSPSPSSSSASITLCNLWAALLFLPLVLYA</sequence>
<dbReference type="Pfam" id="PF23041">
    <property type="entry name" value="DUF7036"/>
    <property type="match status" value="2"/>
</dbReference>
<dbReference type="GeneID" id="113696658"/>
<organism evidence="4 5">
    <name type="scientific">Coffea arabica</name>
    <name type="common">Arabian coffee</name>
    <dbReference type="NCBI Taxonomy" id="13443"/>
    <lineage>
        <taxon>Eukaryota</taxon>
        <taxon>Viridiplantae</taxon>
        <taxon>Streptophyta</taxon>
        <taxon>Embryophyta</taxon>
        <taxon>Tracheophyta</taxon>
        <taxon>Spermatophyta</taxon>
        <taxon>Magnoliopsida</taxon>
        <taxon>eudicotyledons</taxon>
        <taxon>Gunneridae</taxon>
        <taxon>Pentapetalae</taxon>
        <taxon>asterids</taxon>
        <taxon>lamiids</taxon>
        <taxon>Gentianales</taxon>
        <taxon>Rubiaceae</taxon>
        <taxon>Ixoroideae</taxon>
        <taxon>Gardenieae complex</taxon>
        <taxon>Bertiereae - Coffeeae clade</taxon>
        <taxon>Coffeeae</taxon>
        <taxon>Coffea</taxon>
    </lineage>
</organism>
<dbReference type="PANTHER" id="PTHR33826">
    <property type="entry name" value="F20B24.21"/>
    <property type="match status" value="1"/>
</dbReference>